<dbReference type="Pfam" id="PF02321">
    <property type="entry name" value="OEP"/>
    <property type="match status" value="1"/>
</dbReference>
<keyword evidence="5" id="KW-0812">Transmembrane</keyword>
<dbReference type="InterPro" id="IPR051906">
    <property type="entry name" value="TolC-like"/>
</dbReference>
<dbReference type="PROSITE" id="PS51257">
    <property type="entry name" value="PROKAR_LIPOPROTEIN"/>
    <property type="match status" value="1"/>
</dbReference>
<organism evidence="9 10">
    <name type="scientific">Rosistilla ulvae</name>
    <dbReference type="NCBI Taxonomy" id="1930277"/>
    <lineage>
        <taxon>Bacteria</taxon>
        <taxon>Pseudomonadati</taxon>
        <taxon>Planctomycetota</taxon>
        <taxon>Planctomycetia</taxon>
        <taxon>Pirellulales</taxon>
        <taxon>Pirellulaceae</taxon>
        <taxon>Rosistilla</taxon>
    </lineage>
</organism>
<evidence type="ECO:0000256" key="5">
    <source>
        <dbReference type="ARBA" id="ARBA00022692"/>
    </source>
</evidence>
<name>A0A517LYW2_9BACT</name>
<proteinExistence type="inferred from homology"/>
<comment type="subcellular location">
    <subcellularLocation>
        <location evidence="1">Cell outer membrane</location>
    </subcellularLocation>
</comment>
<evidence type="ECO:0000256" key="4">
    <source>
        <dbReference type="ARBA" id="ARBA00022452"/>
    </source>
</evidence>
<evidence type="ECO:0000313" key="10">
    <source>
        <dbReference type="Proteomes" id="UP000319557"/>
    </source>
</evidence>
<dbReference type="GO" id="GO:1990281">
    <property type="term" value="C:efflux pump complex"/>
    <property type="evidence" value="ECO:0007669"/>
    <property type="project" value="TreeGrafter"/>
</dbReference>
<dbReference type="OrthoDB" id="229865at2"/>
<accession>A0A517LYW2</accession>
<evidence type="ECO:0000313" key="9">
    <source>
        <dbReference type="EMBL" id="QDS87798.1"/>
    </source>
</evidence>
<dbReference type="GO" id="GO:0015288">
    <property type="term" value="F:porin activity"/>
    <property type="evidence" value="ECO:0007669"/>
    <property type="project" value="TreeGrafter"/>
</dbReference>
<gene>
    <name evidence="9" type="ORF">EC9_19810</name>
</gene>
<protein>
    <submittedName>
        <fullName evidence="9">Outer membrane efflux protein</fullName>
    </submittedName>
</protein>
<evidence type="ECO:0000256" key="3">
    <source>
        <dbReference type="ARBA" id="ARBA00022448"/>
    </source>
</evidence>
<dbReference type="EMBL" id="CP036261">
    <property type="protein sequence ID" value="QDS87798.1"/>
    <property type="molecule type" value="Genomic_DNA"/>
</dbReference>
<keyword evidence="3" id="KW-0813">Transport</keyword>
<dbReference type="GO" id="GO:0015562">
    <property type="term" value="F:efflux transmembrane transporter activity"/>
    <property type="evidence" value="ECO:0007669"/>
    <property type="project" value="InterPro"/>
</dbReference>
<dbReference type="Proteomes" id="UP000319557">
    <property type="component" value="Chromosome"/>
</dbReference>
<keyword evidence="4" id="KW-1134">Transmembrane beta strand</keyword>
<reference evidence="9 10" key="1">
    <citation type="submission" date="2019-02" db="EMBL/GenBank/DDBJ databases">
        <title>Deep-cultivation of Planctomycetes and their phenomic and genomic characterization uncovers novel biology.</title>
        <authorList>
            <person name="Wiegand S."/>
            <person name="Jogler M."/>
            <person name="Boedeker C."/>
            <person name="Pinto D."/>
            <person name="Vollmers J."/>
            <person name="Rivas-Marin E."/>
            <person name="Kohn T."/>
            <person name="Peeters S.H."/>
            <person name="Heuer A."/>
            <person name="Rast P."/>
            <person name="Oberbeckmann S."/>
            <person name="Bunk B."/>
            <person name="Jeske O."/>
            <person name="Meyerdierks A."/>
            <person name="Storesund J.E."/>
            <person name="Kallscheuer N."/>
            <person name="Luecker S."/>
            <person name="Lage O.M."/>
            <person name="Pohl T."/>
            <person name="Merkel B.J."/>
            <person name="Hornburger P."/>
            <person name="Mueller R.-W."/>
            <person name="Bruemmer F."/>
            <person name="Labrenz M."/>
            <person name="Spormann A.M."/>
            <person name="Op den Camp H."/>
            <person name="Overmann J."/>
            <person name="Amann R."/>
            <person name="Jetten M.S.M."/>
            <person name="Mascher T."/>
            <person name="Medema M.H."/>
            <person name="Devos D.P."/>
            <person name="Kaster A.-K."/>
            <person name="Ovreas L."/>
            <person name="Rohde M."/>
            <person name="Galperin M.Y."/>
            <person name="Jogler C."/>
        </authorList>
    </citation>
    <scope>NUCLEOTIDE SEQUENCE [LARGE SCALE GENOMIC DNA]</scope>
    <source>
        <strain evidence="9 10">EC9</strain>
    </source>
</reference>
<keyword evidence="10" id="KW-1185">Reference proteome</keyword>
<evidence type="ECO:0000256" key="2">
    <source>
        <dbReference type="ARBA" id="ARBA00007613"/>
    </source>
</evidence>
<sequence>MDKNNFRVLAAGFIVITAGCNLAQKSTQVADCENHNFSARATQIEYPDVQLACHSQGLSTLPPRSLDDAPPEVYRELTLDEAIQVALRNSQVMKDLGGSVLNAADTTSSIYDPAIRESDPLFGTEAALSAFDAQFTSGIFWAQNDRAVNNITLGGGTRDINQDLGNFTSELSKTTATGTRFAVRNLTQYDQSNQPGNRFTSGWDTQWEAEARHPLLQGSGVTFNRIAGPNAQPGFNFSNGVMIARINTDISLADFETGVRDFVSRVEDSYWDLYLAYQTLEANIVARDNALKTWQSITAQKGLPGGTAEREARARVQYYAFQDLVHDALNGNPRSGQTVGVYRGERQLRLLMGLPANDGEMIRPADTPTQAKIVFDWYEALDEAMVRRVELRRQKWKIKRSEMELIAARNFRLPRLDAVAQYRMRGFGDQLTGGGPPNSSAFQDLGSGDHQEWQVGFELNVPVGFRQAWAGIRQAELQVNRDRAILREQELIVSHGLGDAVSEVSRAHASVRTNYNRLDAANHRVAAAQEVLKVDRVSVDDVLEAQQEVARAQTRFYEALIQYSIALKNVQLQKGTLLSMRGIRLSEGGWPNKAYGDAKELRNRLRIKANDYRFDSPGVISRGPYAQQAAISGGSHMSTSVSPTENSAASNSSEHPVTQQASLFTVDLQDAVTMIDGSTAR</sequence>
<evidence type="ECO:0000256" key="7">
    <source>
        <dbReference type="ARBA" id="ARBA00023237"/>
    </source>
</evidence>
<dbReference type="PANTHER" id="PTHR30026">
    <property type="entry name" value="OUTER MEMBRANE PROTEIN TOLC"/>
    <property type="match status" value="1"/>
</dbReference>
<evidence type="ECO:0000256" key="1">
    <source>
        <dbReference type="ARBA" id="ARBA00004442"/>
    </source>
</evidence>
<dbReference type="Gene3D" id="1.20.1600.10">
    <property type="entry name" value="Outer membrane efflux proteins (OEP)"/>
    <property type="match status" value="1"/>
</dbReference>
<dbReference type="GO" id="GO:0009279">
    <property type="term" value="C:cell outer membrane"/>
    <property type="evidence" value="ECO:0007669"/>
    <property type="project" value="UniProtKB-SubCell"/>
</dbReference>
<dbReference type="SUPFAM" id="SSF56954">
    <property type="entry name" value="Outer membrane efflux proteins (OEP)"/>
    <property type="match status" value="1"/>
</dbReference>
<keyword evidence="6" id="KW-0472">Membrane</keyword>
<dbReference type="RefSeq" id="WP_145344400.1">
    <property type="nucleotide sequence ID" value="NZ_CP036261.1"/>
</dbReference>
<dbReference type="KEGG" id="ruv:EC9_19810"/>
<evidence type="ECO:0000256" key="6">
    <source>
        <dbReference type="ARBA" id="ARBA00023136"/>
    </source>
</evidence>
<feature type="compositionally biased region" description="Polar residues" evidence="8">
    <location>
        <begin position="635"/>
        <end position="656"/>
    </location>
</feature>
<feature type="region of interest" description="Disordered" evidence="8">
    <location>
        <begin position="631"/>
        <end position="656"/>
    </location>
</feature>
<dbReference type="PANTHER" id="PTHR30026:SF23">
    <property type="entry name" value="TO APRF-PUTATIVE OUTER MEMBRANE EFFLUX PROTEIN OR SECRETED ALKALINE PHOSPHATASE-RELATED"/>
    <property type="match status" value="1"/>
</dbReference>
<dbReference type="AlphaFoldDB" id="A0A517LYW2"/>
<comment type="similarity">
    <text evidence="2">Belongs to the outer membrane factor (OMF) (TC 1.B.17) family.</text>
</comment>
<keyword evidence="7" id="KW-0998">Cell outer membrane</keyword>
<evidence type="ECO:0000256" key="8">
    <source>
        <dbReference type="SAM" id="MobiDB-lite"/>
    </source>
</evidence>
<dbReference type="InterPro" id="IPR003423">
    <property type="entry name" value="OMP_efflux"/>
</dbReference>